<keyword evidence="1 2" id="KW-0175">Coiled coil</keyword>
<organism evidence="5 6">
    <name type="scientific">Steinernema carpocapsae</name>
    <name type="common">Entomopathogenic nematode</name>
    <dbReference type="NCBI Taxonomy" id="34508"/>
    <lineage>
        <taxon>Eukaryota</taxon>
        <taxon>Metazoa</taxon>
        <taxon>Ecdysozoa</taxon>
        <taxon>Nematoda</taxon>
        <taxon>Chromadorea</taxon>
        <taxon>Rhabditida</taxon>
        <taxon>Tylenchina</taxon>
        <taxon>Panagrolaimomorpha</taxon>
        <taxon>Strongyloidoidea</taxon>
        <taxon>Steinernematidae</taxon>
        <taxon>Steinernema</taxon>
    </lineage>
</organism>
<feature type="region of interest" description="Disordered" evidence="3">
    <location>
        <begin position="1857"/>
        <end position="1900"/>
    </location>
</feature>
<keyword evidence="6" id="KW-1185">Reference proteome</keyword>
<dbReference type="Proteomes" id="UP000298663">
    <property type="component" value="Chromosome X"/>
</dbReference>
<dbReference type="Pfam" id="PF15035">
    <property type="entry name" value="Rootletin"/>
    <property type="match status" value="1"/>
</dbReference>
<dbReference type="GO" id="GO:0000793">
    <property type="term" value="C:condensed chromosome"/>
    <property type="evidence" value="ECO:0007669"/>
    <property type="project" value="TreeGrafter"/>
</dbReference>
<evidence type="ECO:0000313" key="6">
    <source>
        <dbReference type="Proteomes" id="UP000298663"/>
    </source>
</evidence>
<feature type="domain" description="Rootletin-like coiled-coil" evidence="4">
    <location>
        <begin position="49"/>
        <end position="248"/>
    </location>
</feature>
<feature type="coiled-coil region" evidence="2">
    <location>
        <begin position="1476"/>
        <end position="1545"/>
    </location>
</feature>
<reference evidence="5 6" key="1">
    <citation type="journal article" date="2015" name="Genome Biol.">
        <title>Comparative genomics of Steinernema reveals deeply conserved gene regulatory networks.</title>
        <authorList>
            <person name="Dillman A.R."/>
            <person name="Macchietto M."/>
            <person name="Porter C.F."/>
            <person name="Rogers A."/>
            <person name="Williams B."/>
            <person name="Antoshechkin I."/>
            <person name="Lee M.M."/>
            <person name="Goodwin Z."/>
            <person name="Lu X."/>
            <person name="Lewis E.E."/>
            <person name="Goodrich-Blair H."/>
            <person name="Stock S.P."/>
            <person name="Adams B.J."/>
            <person name="Sternberg P.W."/>
            <person name="Mortazavi A."/>
        </authorList>
    </citation>
    <scope>NUCLEOTIDE SEQUENCE [LARGE SCALE GENOMIC DNA]</scope>
    <source>
        <strain evidence="5 6">ALL</strain>
    </source>
</reference>
<feature type="coiled-coil region" evidence="2">
    <location>
        <begin position="1364"/>
        <end position="1426"/>
    </location>
</feature>
<dbReference type="GO" id="GO:0000785">
    <property type="term" value="C:chromatin"/>
    <property type="evidence" value="ECO:0007669"/>
    <property type="project" value="TreeGrafter"/>
</dbReference>
<feature type="coiled-coil region" evidence="2">
    <location>
        <begin position="712"/>
        <end position="746"/>
    </location>
</feature>
<dbReference type="OrthoDB" id="3549872at2759"/>
<evidence type="ECO:0000256" key="1">
    <source>
        <dbReference type="ARBA" id="ARBA00023054"/>
    </source>
</evidence>
<gene>
    <name evidence="5" type="ORF">L596_002578</name>
</gene>
<dbReference type="InterPro" id="IPR055167">
    <property type="entry name" value="Rootletin-like_CC"/>
</dbReference>
<feature type="compositionally biased region" description="Basic and acidic residues" evidence="3">
    <location>
        <begin position="943"/>
        <end position="956"/>
    </location>
</feature>
<evidence type="ECO:0000256" key="3">
    <source>
        <dbReference type="SAM" id="MobiDB-lite"/>
    </source>
</evidence>
<feature type="coiled-coil region" evidence="2">
    <location>
        <begin position="1205"/>
        <end position="1253"/>
    </location>
</feature>
<dbReference type="PANTHER" id="PTHR43941">
    <property type="entry name" value="STRUCTURAL MAINTENANCE OF CHROMOSOMES PROTEIN 2"/>
    <property type="match status" value="1"/>
</dbReference>
<proteinExistence type="predicted"/>
<dbReference type="EMBL" id="AZBU02000001">
    <property type="protein sequence ID" value="TMS35113.1"/>
    <property type="molecule type" value="Genomic_DNA"/>
</dbReference>
<protein>
    <recommendedName>
        <fullName evidence="4">Rootletin-like coiled-coil domain-containing protein</fullName>
    </recommendedName>
</protein>
<dbReference type="GO" id="GO:0000796">
    <property type="term" value="C:condensin complex"/>
    <property type="evidence" value="ECO:0007669"/>
    <property type="project" value="TreeGrafter"/>
</dbReference>
<accession>A0A4V6I7Q0</accession>
<feature type="coiled-coil region" evidence="2">
    <location>
        <begin position="984"/>
        <end position="1011"/>
    </location>
</feature>
<sequence length="1900" mass="223105">MTEASAKEYDHDIVEIPLSTSTGNLILSSLFDPFLAELNRVPNDLSSYRHRIDANVEEQRKYREVLEGLQDKVLKYRQKAAESDICLGTSISDRHSASLSSYHGSNQFTSPDHQAGSGAGLLHVVTDANVSPLDFPLLQPFDATLEEVIDMLRSQSEAAAEANYYLKEDLIRLQEALGVAQQEVHFERESAIKMRKKSRQKFEGQCKSLLDLWMVCNKLKKQVNERSQDLKFESEADLDRQKTEFIRCANNMERLFRETHIREKMNTTKSSSEIQETIEEVMKKYDEIVLQNVKIDHEKSDVERKLLNFENTIKRLENERDQAISLIKKIQQMPEMAESSGRRARSVSPVRFTASHETTVCQVRRVLKDQKEEIKSWKKLNDEAEERVKELESQLRLNDRNKQNSERLVQEHLRTIEELKRECDESTRNLHRQADCVQRLEEEKNELRSTIQVQLDQLSELKSFHQKTIDDLSQVHREEWEKQKNRMDAEYEEKERITESRLERLKKDIEVTREDLRKSRQEENNLKIELIAGKRQIENYERETVEASRRLQLAREQLDQLQSNLQEKEVFLVDLEKQLDESRSELQISQESREELQAEKTVLVKENAGYIEEITELRGELMQHGIQLESHQTQEEEHRSSLKFYKEQITRHETIIEEHKIASSELEHQLEIAHTECEALKKELGECHVEIEKLTSTVKLLNRDKLSSDKEKDDLFEEIVFAKKAAEDFENENKALLQKMREMDNQVTSCHEEIEKFKAMERDFSQRFYEMNTEMETLQDRLRSKERAEMKEANELTCSHEKISHLRAELQQLEEGYSKKIQELSASNDALTHKVSELNLRLTEASEKNQRLSHSSKHIDNEYRQTKANLEDEMERIRKELSAIVEEHKMERQEWEDSRAQLEDAKLSCERRLAEAVHKAQSELQEASLREDQLKSALSSASKENELSASKIRDLEDRIEQNTEAFNADRTTTEHMTGSMKSELNKITTEAKETRIKYERERKKTEDLQSNLDHVMSQMEKRDKSLGSMEFEMSKLEDELRKKTSSEAELEFKLSNLTRELKELRERKAELKSTYEQSDQQNHELNKTILDMRTEITVLQSKLTAAEESKQKKLDEVERIRGQMKDFEYMVEDKKGEVSSLSSLVKRYEKNQKDMLKEMAELKEKNSRLLQETSSAAKEKDTVSRELTAIQRTLERKTETNQKAVNDLLDNYRQVEKEKMEIMRTLEDRESELDLLKGRIETTENKRRLAESKADEVTHSIRKMTERLNHYEDSAKRALSFAKAQSTRRQRGENGSSFQDLSKFDVTQINHSNLLDGKSNSLRPSSSYVDVSTAYEDRLVREDSNYNGGDPEKLNIPSSVEITFKILKDRINELEREKIETSTQLVKVRAESENQHISLSAMENHIRSLEKQVHDLDNERMSLESKLASSRQLLLSQEENLRANDNDRKLFKAKMVSADLHSRDKDARLQVLGEQVLVLRTEITRLEKDKQKHKERESQWDMERSHLNHQLNSLVTQIDELTSDCNKLTKKKESLTEKLHETQTSNTVHRERCADLERTLKTHKESLFRMQNTEDQYKTKLDGLKRSVHDVAQVEKRLETMRMEMDAVNSRYKTTEHEREQLRRELMDIKSKYSFSQQKINDLQKIINELTAEKKRAMDRLDHLERHERDSASLEKDLRHELDGLRSERLSLNAELEDSKRKIQKLYVEKREIEAQRSRLDRERAALKTHIQALDLDKQRIESSIRQTVAERQALDKSLNAMEKENTELYRNCSLLQSQVAQLERDSTNKVVENQAKKKLQLEGDLSRINQEKRQLEKVLEQREQNYAHKTRMFEAQISNLRDQLDVERRRLRDQIAERTKSSTQSLPGPAESRREISIRRTHSRTVTSSSPIPKAPFRI</sequence>
<feature type="region of interest" description="Disordered" evidence="3">
    <location>
        <begin position="935"/>
        <end position="956"/>
    </location>
</feature>
<feature type="coiled-coil region" evidence="2">
    <location>
        <begin position="299"/>
        <end position="333"/>
    </location>
</feature>
<feature type="coiled-coil region" evidence="2">
    <location>
        <begin position="1047"/>
        <end position="1179"/>
    </location>
</feature>
<evidence type="ECO:0000313" key="5">
    <source>
        <dbReference type="EMBL" id="TMS35113.1"/>
    </source>
</evidence>
<dbReference type="STRING" id="34508.A0A4V6I7Q0"/>
<dbReference type="Gene3D" id="1.10.287.1490">
    <property type="match status" value="1"/>
</dbReference>
<evidence type="ECO:0000256" key="2">
    <source>
        <dbReference type="SAM" id="Coils"/>
    </source>
</evidence>
<dbReference type="GO" id="GO:0007076">
    <property type="term" value="P:mitotic chromosome condensation"/>
    <property type="evidence" value="ECO:0007669"/>
    <property type="project" value="TreeGrafter"/>
</dbReference>
<dbReference type="PANTHER" id="PTHR43941:SF1">
    <property type="entry name" value="STRUCTURAL MAINTENANCE OF CHROMOSOMES PROTEIN 2"/>
    <property type="match status" value="1"/>
</dbReference>
<dbReference type="SUPFAM" id="SSF57997">
    <property type="entry name" value="Tropomyosin"/>
    <property type="match status" value="2"/>
</dbReference>
<feature type="coiled-coil region" evidence="2">
    <location>
        <begin position="367"/>
        <end position="683"/>
    </location>
</feature>
<name>A0A4V6I7Q0_STECR</name>
<reference evidence="5 6" key="2">
    <citation type="journal article" date="2019" name="G3 (Bethesda)">
        <title>Hybrid Assembly of the Genome of the Entomopathogenic Nematode Steinernema carpocapsae Identifies the X-Chromosome.</title>
        <authorList>
            <person name="Serra L."/>
            <person name="Macchietto M."/>
            <person name="Macias-Munoz A."/>
            <person name="McGill C.J."/>
            <person name="Rodriguez I.M."/>
            <person name="Rodriguez B."/>
            <person name="Murad R."/>
            <person name="Mortazavi A."/>
        </authorList>
    </citation>
    <scope>NUCLEOTIDE SEQUENCE [LARGE SCALE GENOMIC DNA]</scope>
    <source>
        <strain evidence="5 6">ALL</strain>
    </source>
</reference>
<dbReference type="GO" id="GO:0003682">
    <property type="term" value="F:chromatin binding"/>
    <property type="evidence" value="ECO:0007669"/>
    <property type="project" value="TreeGrafter"/>
</dbReference>
<evidence type="ECO:0000259" key="4">
    <source>
        <dbReference type="Pfam" id="PF15035"/>
    </source>
</evidence>
<dbReference type="EMBL" id="CM016762">
    <property type="protein sequence ID" value="TMS35113.1"/>
    <property type="molecule type" value="Genomic_DNA"/>
</dbReference>
<comment type="caution">
    <text evidence="5">The sequence shown here is derived from an EMBL/GenBank/DDBJ whole genome shotgun (WGS) entry which is preliminary data.</text>
</comment>